<feature type="compositionally biased region" description="Polar residues" evidence="1">
    <location>
        <begin position="65"/>
        <end position="82"/>
    </location>
</feature>
<dbReference type="InParanoid" id="A0A1D6J743"/>
<feature type="region of interest" description="Disordered" evidence="1">
    <location>
        <begin position="120"/>
        <end position="180"/>
    </location>
</feature>
<feature type="region of interest" description="Disordered" evidence="1">
    <location>
        <begin position="1"/>
        <end position="86"/>
    </location>
</feature>
<sequence length="180" mass="20367">MERHCTSPFTCYSPRAASPEYKPLTPFSRPRRASPSWPEYTLTPLSQRHKSPDYTPGPGYKPAMTPSQRSRSQDYTPATVNYTPWAPSGCRLPDYFHDMEHHCASPSTCYSQRAASPEYKPVTPVSRPRCASSPEYIPSSPVVSNAVSRTSPPSRHRYHPYQRSKTSCCQRRRSSSQHGN</sequence>
<organism evidence="2">
    <name type="scientific">Zea mays</name>
    <name type="common">Maize</name>
    <dbReference type="NCBI Taxonomy" id="4577"/>
    <lineage>
        <taxon>Eukaryota</taxon>
        <taxon>Viridiplantae</taxon>
        <taxon>Streptophyta</taxon>
        <taxon>Embryophyta</taxon>
        <taxon>Tracheophyta</taxon>
        <taxon>Spermatophyta</taxon>
        <taxon>Magnoliopsida</taxon>
        <taxon>Liliopsida</taxon>
        <taxon>Poales</taxon>
        <taxon>Poaceae</taxon>
        <taxon>PACMAD clade</taxon>
        <taxon>Panicoideae</taxon>
        <taxon>Andropogonodae</taxon>
        <taxon>Andropogoneae</taxon>
        <taxon>Tripsacinae</taxon>
        <taxon>Zea</taxon>
    </lineage>
</organism>
<gene>
    <name evidence="2" type="ORF">ZEAMMB73_Zm00001d025447</name>
</gene>
<dbReference type="STRING" id="4577.A0A1D6J743"/>
<reference evidence="2" key="1">
    <citation type="submission" date="2015-12" db="EMBL/GenBank/DDBJ databases">
        <title>Update maize B73 reference genome by single molecule sequencing technologies.</title>
        <authorList>
            <consortium name="Maize Genome Sequencing Project"/>
            <person name="Ware D."/>
        </authorList>
    </citation>
    <scope>NUCLEOTIDE SEQUENCE</scope>
    <source>
        <tissue evidence="2">Seedling</tissue>
    </source>
</reference>
<feature type="compositionally biased region" description="Polar residues" evidence="1">
    <location>
        <begin position="141"/>
        <end position="153"/>
    </location>
</feature>
<dbReference type="EMBL" id="CM000786">
    <property type="protein sequence ID" value="AQK43743.1"/>
    <property type="molecule type" value="Genomic_DNA"/>
</dbReference>
<accession>A0A1D6J743</accession>
<evidence type="ECO:0000313" key="2">
    <source>
        <dbReference type="EMBL" id="AQK43743.1"/>
    </source>
</evidence>
<dbReference type="AlphaFoldDB" id="A0A1D6J743"/>
<evidence type="ECO:0000256" key="1">
    <source>
        <dbReference type="SAM" id="MobiDB-lite"/>
    </source>
</evidence>
<protein>
    <submittedName>
        <fullName evidence="2">Os08g0267900-like protein</fullName>
    </submittedName>
</protein>
<name>A0A1D6J743_MAIZE</name>
<proteinExistence type="predicted"/>
<feature type="compositionally biased region" description="Basic residues" evidence="1">
    <location>
        <begin position="170"/>
        <end position="180"/>
    </location>
</feature>